<keyword evidence="3" id="KW-1185">Reference proteome</keyword>
<dbReference type="AlphaFoldDB" id="A0A218NNS3"/>
<dbReference type="EMBL" id="CP019964">
    <property type="protein sequence ID" value="ASI14119.1"/>
    <property type="molecule type" value="Genomic_DNA"/>
</dbReference>
<feature type="transmembrane region" description="Helical" evidence="1">
    <location>
        <begin position="60"/>
        <end position="80"/>
    </location>
</feature>
<reference evidence="2 3" key="1">
    <citation type="journal article" date="2017" name="Nat. Commun.">
        <title>'ARMAN' archaea depend on association with euryarchaeal host in culture and in situ.</title>
        <authorList>
            <person name="Golyshina O."/>
            <person name="Toshchakov S."/>
            <person name="Makarova K."/>
            <person name="Gavrilov S."/>
            <person name="Korzhenkov A."/>
            <person name="La Cono V."/>
            <person name="Arcadi E."/>
            <person name="Nechitaylo T."/>
            <person name="Ferrer M."/>
            <person name="Kublanov I."/>
            <person name="Wolf Y."/>
            <person name="Yakimov M."/>
            <person name="Golyshin P."/>
            <person name="Slesarev A."/>
            <person name="Kozyavkin S."/>
        </authorList>
    </citation>
    <scope>NUCLEOTIDE SEQUENCE [LARGE SCALE GENOMIC DNA]</scope>
    <source>
        <strain evidence="2 3">Mia14</strain>
    </source>
</reference>
<feature type="transmembrane region" description="Helical" evidence="1">
    <location>
        <begin position="20"/>
        <end position="40"/>
    </location>
</feature>
<dbReference type="KEGG" id="marh:Mia14_0831"/>
<name>A0A218NNS3_9ARCH</name>
<feature type="transmembrane region" description="Helical" evidence="1">
    <location>
        <begin position="92"/>
        <end position="121"/>
    </location>
</feature>
<evidence type="ECO:0000313" key="3">
    <source>
        <dbReference type="Proteomes" id="UP000197679"/>
    </source>
</evidence>
<organism evidence="2 3">
    <name type="scientific">Candidatus Mancarchaeum acidiphilum</name>
    <dbReference type="NCBI Taxonomy" id="1920749"/>
    <lineage>
        <taxon>Archaea</taxon>
        <taxon>Candidatus Micrarchaeota</taxon>
        <taxon>Candidatus Mancarchaeum</taxon>
    </lineage>
</organism>
<keyword evidence="1" id="KW-1133">Transmembrane helix</keyword>
<protein>
    <submittedName>
        <fullName evidence="2">Multipass membrane protein</fullName>
    </submittedName>
</protein>
<gene>
    <name evidence="2" type="ORF">Mia14_0831</name>
</gene>
<dbReference type="Proteomes" id="UP000197679">
    <property type="component" value="Chromosome"/>
</dbReference>
<accession>A0A218NNS3</accession>
<sequence>MKVIAINFKSKRLRILKDIFSKPLYLAILVVAGFLYYFLLYTIIKMSSFHGIIILTAPLYMFYLLVATSAVLITISIYGIRKRIAIKDATAGGVVSVVMPSVGGLVAGCGCSAPLLSSLLIPVLGSIGAESFISYLSAYNIYIFGVLVLINLIIIYYQLNLLSK</sequence>
<feature type="transmembrane region" description="Helical" evidence="1">
    <location>
        <begin position="141"/>
        <end position="159"/>
    </location>
</feature>
<evidence type="ECO:0000313" key="2">
    <source>
        <dbReference type="EMBL" id="ASI14119.1"/>
    </source>
</evidence>
<evidence type="ECO:0000256" key="1">
    <source>
        <dbReference type="SAM" id="Phobius"/>
    </source>
</evidence>
<keyword evidence="1" id="KW-0812">Transmembrane</keyword>
<proteinExistence type="predicted"/>
<keyword evidence="1" id="KW-0472">Membrane</keyword>